<accession>H8KNM7</accession>
<sequence length="588" mass="66944">MDINTIIDLFDSIKQRFINKPVVSAKENGKWRGYSADEFTDNVNRLSSGLINLGIQKDDKIANMAFNRPEWNFVDYSIIQTNAIHIPLYPTLADHDIKFILNDAEVKVIFVSGKELYDKINSLRSELPLLKEIYVYDDVPGAKSWKELLVGQDEINWDEINKRKSTVSESDILTIIYTSGTTGTPKGVMLTHKNIVSNLKALREYIPQEVERALSFLPLSHVFERVANYLCLDIGISIYYAESIDAISSNLAEVKPHFFTTVPRLLEKIYDKITIKGSELTGIKKALFYWALNLGLRYELNGANGWWYEMQLKLANKLIFSKWREALGGNVKLIVSGGAALQPRLAKVFMSAQITTLEGYGLTETSPVIAANHFDTRRYKFNTVGRPIGGVDVRIAEDGELLCKGPNIFAGYYKRPDLTEKLIDSDGWFHTEDIAEMDSDGFLRITDRKKEMFKTAGGKYVAPQAIENKFKESLLIEQVLVIGENQRFPAALIVPNFDNLREWCSRHSIPYTTNAEMIRNDQVIAKFTSEAERYNDGFGKWEQVKKFELLPKEWTIEGGEMTPKLSLKRKVIVNNNLSLIEKIYAQVQ</sequence>
<evidence type="ECO:0000313" key="4">
    <source>
        <dbReference type="EMBL" id="AFD08160.1"/>
    </source>
</evidence>
<dbReference type="Gene3D" id="3.40.50.12780">
    <property type="entry name" value="N-terminal domain of ligase-like"/>
    <property type="match status" value="2"/>
</dbReference>
<keyword evidence="2" id="KW-0067">ATP-binding</keyword>
<protein>
    <submittedName>
        <fullName evidence="4">AMP-forming long-chain acyl-CoA synthetase</fullName>
    </submittedName>
</protein>
<dbReference type="CDD" id="cd05907">
    <property type="entry name" value="VL_LC_FACS_like"/>
    <property type="match status" value="1"/>
</dbReference>
<dbReference type="OrthoDB" id="9803968at2"/>
<dbReference type="PANTHER" id="PTHR43272">
    <property type="entry name" value="LONG-CHAIN-FATTY-ACID--COA LIGASE"/>
    <property type="match status" value="1"/>
</dbReference>
<dbReference type="GO" id="GO:0016020">
    <property type="term" value="C:membrane"/>
    <property type="evidence" value="ECO:0007669"/>
    <property type="project" value="TreeGrafter"/>
</dbReference>
<dbReference type="SUPFAM" id="SSF56801">
    <property type="entry name" value="Acetyl-CoA synthetase-like"/>
    <property type="match status" value="1"/>
</dbReference>
<evidence type="ECO:0000313" key="5">
    <source>
        <dbReference type="Proteomes" id="UP000007590"/>
    </source>
</evidence>
<reference evidence="4" key="1">
    <citation type="submission" date="2012-02" db="EMBL/GenBank/DDBJ databases">
        <title>The complete genome of Solitalea canadensis DSM 3403.</title>
        <authorList>
            <consortium name="US DOE Joint Genome Institute (JGI-PGF)"/>
            <person name="Lucas S."/>
            <person name="Copeland A."/>
            <person name="Lapidus A."/>
            <person name="Glavina del Rio T."/>
            <person name="Dalin E."/>
            <person name="Tice H."/>
            <person name="Bruce D."/>
            <person name="Goodwin L."/>
            <person name="Pitluck S."/>
            <person name="Peters L."/>
            <person name="Ovchinnikova G."/>
            <person name="Lu M."/>
            <person name="Kyrpides N."/>
            <person name="Mavromatis K."/>
            <person name="Ivanova N."/>
            <person name="Brettin T."/>
            <person name="Detter J.C."/>
            <person name="Han C."/>
            <person name="Larimer F."/>
            <person name="Land M."/>
            <person name="Hauser L."/>
            <person name="Markowitz V."/>
            <person name="Cheng J.-F."/>
            <person name="Hugenholtz P."/>
            <person name="Woyke T."/>
            <person name="Wu D."/>
            <person name="Spring S."/>
            <person name="Schroeder M."/>
            <person name="Kopitz M."/>
            <person name="Brambilla E."/>
            <person name="Klenk H.-P."/>
            <person name="Eisen J.A."/>
        </authorList>
    </citation>
    <scope>NUCLEOTIDE SEQUENCE</scope>
    <source>
        <strain evidence="4">DSM 3403</strain>
    </source>
</reference>
<dbReference type="RefSeq" id="WP_014681385.1">
    <property type="nucleotide sequence ID" value="NC_017770.1"/>
</dbReference>
<name>H8KNM7_SOLCM</name>
<evidence type="ECO:0000256" key="1">
    <source>
        <dbReference type="ARBA" id="ARBA00022741"/>
    </source>
</evidence>
<dbReference type="InterPro" id="IPR042099">
    <property type="entry name" value="ANL_N_sf"/>
</dbReference>
<dbReference type="eggNOG" id="COG1022">
    <property type="taxonomic scope" value="Bacteria"/>
</dbReference>
<organism evidence="4 5">
    <name type="scientific">Solitalea canadensis (strain ATCC 29591 / DSM 3403 / JCM 21819 / LMG 8368 / NBRC 15130 / NCIMB 12057 / USAM 9D)</name>
    <name type="common">Flexibacter canadensis</name>
    <dbReference type="NCBI Taxonomy" id="929556"/>
    <lineage>
        <taxon>Bacteria</taxon>
        <taxon>Pseudomonadati</taxon>
        <taxon>Bacteroidota</taxon>
        <taxon>Sphingobacteriia</taxon>
        <taxon>Sphingobacteriales</taxon>
        <taxon>Sphingobacteriaceae</taxon>
        <taxon>Solitalea</taxon>
    </lineage>
</organism>
<dbReference type="GO" id="GO:0004467">
    <property type="term" value="F:long-chain fatty acid-CoA ligase activity"/>
    <property type="evidence" value="ECO:0007669"/>
    <property type="project" value="TreeGrafter"/>
</dbReference>
<dbReference type="InterPro" id="IPR020845">
    <property type="entry name" value="AMP-binding_CS"/>
</dbReference>
<keyword evidence="5" id="KW-1185">Reference proteome</keyword>
<gene>
    <name evidence="4" type="ordered locus">Solca_3147</name>
</gene>
<dbReference type="AlphaFoldDB" id="H8KNM7"/>
<dbReference type="GO" id="GO:0005524">
    <property type="term" value="F:ATP binding"/>
    <property type="evidence" value="ECO:0007669"/>
    <property type="project" value="UniProtKB-KW"/>
</dbReference>
<dbReference type="KEGG" id="scn:Solca_3147"/>
<dbReference type="HOGENOM" id="CLU_000022_45_5_10"/>
<proteinExistence type="predicted"/>
<evidence type="ECO:0000256" key="2">
    <source>
        <dbReference type="ARBA" id="ARBA00022840"/>
    </source>
</evidence>
<dbReference type="STRING" id="929556.Solca_3147"/>
<keyword evidence="1" id="KW-0547">Nucleotide-binding</keyword>
<dbReference type="EMBL" id="CP003349">
    <property type="protein sequence ID" value="AFD08160.1"/>
    <property type="molecule type" value="Genomic_DNA"/>
</dbReference>
<feature type="domain" description="AMP-dependent synthetase/ligase" evidence="3">
    <location>
        <begin position="15"/>
        <end position="413"/>
    </location>
</feature>
<dbReference type="Pfam" id="PF00501">
    <property type="entry name" value="AMP-binding"/>
    <property type="match status" value="1"/>
</dbReference>
<dbReference type="Pfam" id="PF23562">
    <property type="entry name" value="AMP-binding_C_3"/>
    <property type="match status" value="1"/>
</dbReference>
<dbReference type="PROSITE" id="PS00455">
    <property type="entry name" value="AMP_BINDING"/>
    <property type="match status" value="1"/>
</dbReference>
<evidence type="ECO:0000259" key="3">
    <source>
        <dbReference type="Pfam" id="PF00501"/>
    </source>
</evidence>
<dbReference type="PANTHER" id="PTHR43272:SF33">
    <property type="entry name" value="AMP-BINDING DOMAIN-CONTAINING PROTEIN-RELATED"/>
    <property type="match status" value="1"/>
</dbReference>
<dbReference type="Proteomes" id="UP000007590">
    <property type="component" value="Chromosome"/>
</dbReference>
<dbReference type="InterPro" id="IPR000873">
    <property type="entry name" value="AMP-dep_synth/lig_dom"/>
</dbReference>